<evidence type="ECO:0000256" key="2">
    <source>
        <dbReference type="SAM" id="Phobius"/>
    </source>
</evidence>
<feature type="region of interest" description="Disordered" evidence="1">
    <location>
        <begin position="81"/>
        <end position="102"/>
    </location>
</feature>
<evidence type="ECO:0000313" key="3">
    <source>
        <dbReference type="EMBL" id="MBF4803374.1"/>
    </source>
</evidence>
<reference evidence="3" key="1">
    <citation type="submission" date="2020-04" db="EMBL/GenBank/DDBJ databases">
        <title>Deep metagenomics examines the oral microbiome during advanced dental caries in children, revealing novel taxa and co-occurrences with host molecules.</title>
        <authorList>
            <person name="Baker J.L."/>
            <person name="Morton J.T."/>
            <person name="Dinis M."/>
            <person name="Alvarez R."/>
            <person name="Tran N.C."/>
            <person name="Knight R."/>
            <person name="Edlund A."/>
        </authorList>
    </citation>
    <scope>NUCLEOTIDE SEQUENCE</scope>
    <source>
        <strain evidence="3">JCVI_3_bin.11</strain>
    </source>
</reference>
<dbReference type="AlphaFoldDB" id="A0A9D6AC15"/>
<organism evidence="3 4">
    <name type="scientific">Lancefieldella parvula</name>
    <dbReference type="NCBI Taxonomy" id="1382"/>
    <lineage>
        <taxon>Bacteria</taxon>
        <taxon>Bacillati</taxon>
        <taxon>Actinomycetota</taxon>
        <taxon>Coriobacteriia</taxon>
        <taxon>Coriobacteriales</taxon>
        <taxon>Atopobiaceae</taxon>
        <taxon>Lancefieldella</taxon>
    </lineage>
</organism>
<feature type="compositionally biased region" description="Polar residues" evidence="1">
    <location>
        <begin position="81"/>
        <end position="94"/>
    </location>
</feature>
<evidence type="ECO:0000256" key="1">
    <source>
        <dbReference type="SAM" id="MobiDB-lite"/>
    </source>
</evidence>
<comment type="caution">
    <text evidence="3">The sequence shown here is derived from an EMBL/GenBank/DDBJ whole genome shotgun (WGS) entry which is preliminary data.</text>
</comment>
<proteinExistence type="predicted"/>
<name>A0A9D6AC15_9ACTN</name>
<accession>A0A9D6AC15</accession>
<feature type="transmembrane region" description="Helical" evidence="2">
    <location>
        <begin position="55"/>
        <end position="73"/>
    </location>
</feature>
<keyword evidence="2" id="KW-1133">Transmembrane helix</keyword>
<gene>
    <name evidence="3" type="ORF">HXK24_06150</name>
</gene>
<evidence type="ECO:0000313" key="4">
    <source>
        <dbReference type="Proteomes" id="UP000787322"/>
    </source>
</evidence>
<dbReference type="Proteomes" id="UP000787322">
    <property type="component" value="Unassembled WGS sequence"/>
</dbReference>
<feature type="region of interest" description="Disordered" evidence="1">
    <location>
        <begin position="1"/>
        <end position="50"/>
    </location>
</feature>
<dbReference type="EMBL" id="JABZGU010000188">
    <property type="protein sequence ID" value="MBF4803374.1"/>
    <property type="molecule type" value="Genomic_DNA"/>
</dbReference>
<feature type="compositionally biased region" description="Polar residues" evidence="1">
    <location>
        <begin position="1"/>
        <end position="12"/>
    </location>
</feature>
<keyword evidence="2" id="KW-0472">Membrane</keyword>
<protein>
    <submittedName>
        <fullName evidence="3">Uncharacterized protein</fullName>
    </submittedName>
</protein>
<keyword evidence="2" id="KW-0812">Transmembrane</keyword>
<feature type="compositionally biased region" description="Polar residues" evidence="1">
    <location>
        <begin position="24"/>
        <end position="45"/>
    </location>
</feature>
<sequence>MANHMRTSSSGEKTPEASSVDLKNISTLRAGQGAQIPQSPRQADNTPEPPNRKSVIILVVAAIVALTALFFIVRCATSTKSESASQQPKQTQSAYADEKQQDEQAVDGSVTFHGMKYSLEKQSDGKTAVVRTSDSGTKSILFEVEGTPTSLILFNDTILVPENRDSGWDVVACALVDGSLPTLIADKDGKAVGGNGTITAATLDGTTLKVTDSTGNTTSVALQ</sequence>